<dbReference type="PANTHER" id="PTHR33067">
    <property type="entry name" value="RNA-DIRECTED DNA POLYMERASE-RELATED"/>
    <property type="match status" value="1"/>
</dbReference>
<feature type="region of interest" description="Disordered" evidence="1">
    <location>
        <begin position="145"/>
        <end position="193"/>
    </location>
</feature>
<evidence type="ECO:0000313" key="3">
    <source>
        <dbReference type="Proteomes" id="UP000825729"/>
    </source>
</evidence>
<protein>
    <submittedName>
        <fullName evidence="2">Uncharacterized protein</fullName>
    </submittedName>
</protein>
<keyword evidence="3" id="KW-1185">Reference proteome</keyword>
<comment type="caution">
    <text evidence="2">The sequence shown here is derived from an EMBL/GenBank/DDBJ whole genome shotgun (WGS) entry which is preliminary data.</text>
</comment>
<dbReference type="PANTHER" id="PTHR33067:SF35">
    <property type="entry name" value="ASPARTIC PEPTIDASE DDI1-TYPE DOMAIN-CONTAINING PROTEIN"/>
    <property type="match status" value="1"/>
</dbReference>
<evidence type="ECO:0000256" key="1">
    <source>
        <dbReference type="SAM" id="MobiDB-lite"/>
    </source>
</evidence>
<feature type="region of interest" description="Disordered" evidence="1">
    <location>
        <begin position="441"/>
        <end position="461"/>
    </location>
</feature>
<reference evidence="2 3" key="1">
    <citation type="submission" date="2021-07" db="EMBL/GenBank/DDBJ databases">
        <title>The Aristolochia fimbriata genome: insights into angiosperm evolution, floral development and chemical biosynthesis.</title>
        <authorList>
            <person name="Jiao Y."/>
        </authorList>
    </citation>
    <scope>NUCLEOTIDE SEQUENCE [LARGE SCALE GENOMIC DNA]</scope>
    <source>
        <strain evidence="2">IBCAS-2021</strain>
        <tissue evidence="2">Leaf</tissue>
    </source>
</reference>
<feature type="compositionally biased region" description="Basic and acidic residues" evidence="1">
    <location>
        <begin position="149"/>
        <end position="178"/>
    </location>
</feature>
<dbReference type="Proteomes" id="UP000825729">
    <property type="component" value="Unassembled WGS sequence"/>
</dbReference>
<dbReference type="Gene3D" id="2.40.70.10">
    <property type="entry name" value="Acid Proteases"/>
    <property type="match status" value="1"/>
</dbReference>
<organism evidence="2 3">
    <name type="scientific">Aristolochia fimbriata</name>
    <name type="common">White veined hardy Dutchman's pipe vine</name>
    <dbReference type="NCBI Taxonomy" id="158543"/>
    <lineage>
        <taxon>Eukaryota</taxon>
        <taxon>Viridiplantae</taxon>
        <taxon>Streptophyta</taxon>
        <taxon>Embryophyta</taxon>
        <taxon>Tracheophyta</taxon>
        <taxon>Spermatophyta</taxon>
        <taxon>Magnoliopsida</taxon>
        <taxon>Magnoliidae</taxon>
        <taxon>Piperales</taxon>
        <taxon>Aristolochiaceae</taxon>
        <taxon>Aristolochia</taxon>
    </lineage>
</organism>
<feature type="compositionally biased region" description="Polar residues" evidence="1">
    <location>
        <begin position="48"/>
        <end position="61"/>
    </location>
</feature>
<evidence type="ECO:0000313" key="2">
    <source>
        <dbReference type="EMBL" id="KAG9458114.1"/>
    </source>
</evidence>
<accession>A0AAV7FAU9</accession>
<sequence length="506" mass="57767">MWRRTYYYECQGNVYALNSTPEQTNFVGNSRRIDPYNNKYKPGWRNHPNFSWNNTNQTRQQPPGFKPLQANAQQKEELLATKAEWEEEKKLNRAMYAELQSLRQSFTLLTTQVNHLNQSAYERPRGALPSNSEVNPKEQVKAITLRSGKTLEELQPEKQPAMEEEKNQEGEEEQERKKVSPLASPRKKKGKDALPITDIDIRHLPYPSRAKTDILESSFARFLETFKNLKINIPLLEAVKQMPLYGKFLKEILSEKRKMEEQGTVLLNENCSAILKNELPTKLKDLGSFTIPCEIGSNKFVDRSTKIPEGVMEDVLVKIQDFISPCDFVVLDMEVDNNLPVSLGRPFLATAGAIIDCKQGNLTLRLNNDTISFNIKEAMKQPAIPHDDFCLSIDVIDSCIAEIEEARIGEAKEGGLVNSEEKEDEDPIMTREVDELEAESKEELEEEIKEQGAQEAPKPELKPLPNNLKYIFLEKNDKPVIISSYLTALEEKMLIQMLSKHKKAIG</sequence>
<name>A0AAV7FAU9_ARIFI</name>
<dbReference type="InterPro" id="IPR021109">
    <property type="entry name" value="Peptidase_aspartic_dom_sf"/>
</dbReference>
<dbReference type="AlphaFoldDB" id="A0AAV7FAU9"/>
<feature type="region of interest" description="Disordered" evidence="1">
    <location>
        <begin position="44"/>
        <end position="67"/>
    </location>
</feature>
<feature type="compositionally biased region" description="Basic and acidic residues" evidence="1">
    <location>
        <begin position="449"/>
        <end position="461"/>
    </location>
</feature>
<proteinExistence type="predicted"/>
<gene>
    <name evidence="2" type="ORF">H6P81_002622</name>
</gene>
<dbReference type="EMBL" id="JAINDJ010000002">
    <property type="protein sequence ID" value="KAG9458114.1"/>
    <property type="molecule type" value="Genomic_DNA"/>
</dbReference>